<evidence type="ECO:0000256" key="1">
    <source>
        <dbReference type="ARBA" id="ARBA00005189"/>
    </source>
</evidence>
<reference evidence="7" key="1">
    <citation type="submission" date="2015-12" db="EMBL/GenBank/DDBJ databases">
        <authorList>
            <person name="Lodha T.D."/>
            <person name="Chintalapati S."/>
            <person name="Chintalapati V.R."/>
            <person name="Sravanthi T."/>
        </authorList>
    </citation>
    <scope>NUCLEOTIDE SEQUENCE [LARGE SCALE GENOMIC DNA]</scope>
    <source>
        <strain evidence="7">JC133</strain>
    </source>
</reference>
<evidence type="ECO:0000256" key="2">
    <source>
        <dbReference type="ARBA" id="ARBA00022679"/>
    </source>
</evidence>
<keyword evidence="2" id="KW-0808">Transferase</keyword>
<keyword evidence="7" id="KW-1185">Reference proteome</keyword>
<feature type="region of interest" description="Disordered" evidence="4">
    <location>
        <begin position="272"/>
        <end position="305"/>
    </location>
</feature>
<evidence type="ECO:0000256" key="3">
    <source>
        <dbReference type="ARBA" id="ARBA00023315"/>
    </source>
</evidence>
<proteinExistence type="predicted"/>
<feature type="region of interest" description="Disordered" evidence="4">
    <location>
        <begin position="12"/>
        <end position="32"/>
    </location>
</feature>
<dbReference type="CDD" id="cd07989">
    <property type="entry name" value="LPLAT_AGPAT-like"/>
    <property type="match status" value="1"/>
</dbReference>
<dbReference type="AlphaFoldDB" id="A0A2S4JYT6"/>
<dbReference type="Proteomes" id="UP000237350">
    <property type="component" value="Unassembled WGS sequence"/>
</dbReference>
<keyword evidence="3" id="KW-0012">Acyltransferase</keyword>
<dbReference type="GO" id="GO:0003841">
    <property type="term" value="F:1-acylglycerol-3-phosphate O-acyltransferase activity"/>
    <property type="evidence" value="ECO:0007669"/>
    <property type="project" value="TreeGrafter"/>
</dbReference>
<dbReference type="GO" id="GO:0006654">
    <property type="term" value="P:phosphatidic acid biosynthetic process"/>
    <property type="evidence" value="ECO:0007669"/>
    <property type="project" value="TreeGrafter"/>
</dbReference>
<gene>
    <name evidence="6" type="ORF">AU468_02860</name>
</gene>
<evidence type="ECO:0000313" key="6">
    <source>
        <dbReference type="EMBL" id="POR04669.1"/>
    </source>
</evidence>
<organism evidence="6 7">
    <name type="scientific">Alkalispirochaeta sphaeroplastigenens</name>
    <dbReference type="NCBI Taxonomy" id="1187066"/>
    <lineage>
        <taxon>Bacteria</taxon>
        <taxon>Pseudomonadati</taxon>
        <taxon>Spirochaetota</taxon>
        <taxon>Spirochaetia</taxon>
        <taxon>Spirochaetales</taxon>
        <taxon>Spirochaetaceae</taxon>
        <taxon>Alkalispirochaeta</taxon>
    </lineage>
</organism>
<comment type="caution">
    <text evidence="6">The sequence shown here is derived from an EMBL/GenBank/DDBJ whole genome shotgun (WGS) entry which is preliminary data.</text>
</comment>
<dbReference type="PANTHER" id="PTHR10434">
    <property type="entry name" value="1-ACYL-SN-GLYCEROL-3-PHOSPHATE ACYLTRANSFERASE"/>
    <property type="match status" value="1"/>
</dbReference>
<evidence type="ECO:0000313" key="7">
    <source>
        <dbReference type="Proteomes" id="UP000237350"/>
    </source>
</evidence>
<dbReference type="OrthoDB" id="9803035at2"/>
<sequence length="305" mass="33719">MVKLSIESEVAEGCGAGPSGNRRPVRENLVNRAGPGKNQGILGGEDTMVKPVVRGIVNGLILVLLKVLFVVDCGALKKIPPQGPAILVSNHTTNFEGPIYYVLLRARKVTALGKKELWENPLTRFLMKVWDIIPLNRGGPDREAFRRARQALDQGAFLGIAPEGTRSMSGELQKGRPGAAMLAVEARVPIIPMVQWGVQDLFRNIRRFRRTPIHVAVGEPFTIRVPHDRKLSAGELRQVTDEIMYQMALQMPEDYRGYYRDLSGMTEDFILRGSSAEEGPALPGERQEPHGQGASAEEAERPREI</sequence>
<name>A0A2S4JYT6_9SPIO</name>
<evidence type="ECO:0000256" key="4">
    <source>
        <dbReference type="SAM" id="MobiDB-lite"/>
    </source>
</evidence>
<dbReference type="SUPFAM" id="SSF69593">
    <property type="entry name" value="Glycerol-3-phosphate (1)-acyltransferase"/>
    <property type="match status" value="1"/>
</dbReference>
<dbReference type="EMBL" id="LPWH01000009">
    <property type="protein sequence ID" value="POR04669.1"/>
    <property type="molecule type" value="Genomic_DNA"/>
</dbReference>
<dbReference type="SMART" id="SM00563">
    <property type="entry name" value="PlsC"/>
    <property type="match status" value="1"/>
</dbReference>
<evidence type="ECO:0000259" key="5">
    <source>
        <dbReference type="SMART" id="SM00563"/>
    </source>
</evidence>
<protein>
    <recommendedName>
        <fullName evidence="5">Phospholipid/glycerol acyltransferase domain-containing protein</fullName>
    </recommendedName>
</protein>
<dbReference type="PANTHER" id="PTHR10434:SF66">
    <property type="entry name" value="PHOSPHOLIPID_GLYCEROL ACYLTRANSFERASE DOMAIN-CONTAINING PROTEIN"/>
    <property type="match status" value="1"/>
</dbReference>
<comment type="pathway">
    <text evidence="1">Lipid metabolism.</text>
</comment>
<dbReference type="InterPro" id="IPR002123">
    <property type="entry name" value="Plipid/glycerol_acylTrfase"/>
</dbReference>
<feature type="domain" description="Phospholipid/glycerol acyltransferase" evidence="5">
    <location>
        <begin position="85"/>
        <end position="198"/>
    </location>
</feature>
<dbReference type="Pfam" id="PF01553">
    <property type="entry name" value="Acyltransferase"/>
    <property type="match status" value="1"/>
</dbReference>
<accession>A0A2S4JYT6</accession>